<dbReference type="EMBL" id="VNHM01000016">
    <property type="protein sequence ID" value="TYO93940.1"/>
    <property type="molecule type" value="Genomic_DNA"/>
</dbReference>
<dbReference type="Gene3D" id="3.40.980.10">
    <property type="entry name" value="MoaB/Mog-like domain"/>
    <property type="match status" value="1"/>
</dbReference>
<comment type="caution">
    <text evidence="3">The sequence shown here is derived from an EMBL/GenBank/DDBJ whole genome shotgun (WGS) entry which is preliminary data.</text>
</comment>
<evidence type="ECO:0000259" key="2">
    <source>
        <dbReference type="SMART" id="SM00852"/>
    </source>
</evidence>
<dbReference type="Proteomes" id="UP000323166">
    <property type="component" value="Unassembled WGS sequence"/>
</dbReference>
<dbReference type="Pfam" id="PF02464">
    <property type="entry name" value="CinA"/>
    <property type="match status" value="1"/>
</dbReference>
<dbReference type="SMART" id="SM00852">
    <property type="entry name" value="MoCF_biosynth"/>
    <property type="match status" value="1"/>
</dbReference>
<gene>
    <name evidence="1" type="primary">cinA</name>
    <name evidence="3" type="ORF">LX24_02504</name>
</gene>
<keyword evidence="4" id="KW-1185">Reference proteome</keyword>
<dbReference type="CDD" id="cd00885">
    <property type="entry name" value="cinA"/>
    <property type="match status" value="1"/>
</dbReference>
<protein>
    <recommendedName>
        <fullName evidence="1">Putative competence-damage inducible protein</fullName>
    </recommendedName>
</protein>
<dbReference type="PANTHER" id="PTHR13939:SF0">
    <property type="entry name" value="NMN AMIDOHYDROLASE-LIKE PROTEIN YFAY"/>
    <property type="match status" value="1"/>
</dbReference>
<dbReference type="Pfam" id="PF00994">
    <property type="entry name" value="MoCF_biosynth"/>
    <property type="match status" value="1"/>
</dbReference>
<dbReference type="PIRSF" id="PIRSF006728">
    <property type="entry name" value="CinA"/>
    <property type="match status" value="1"/>
</dbReference>
<dbReference type="NCBIfam" id="TIGR00200">
    <property type="entry name" value="cinA_nterm"/>
    <property type="match status" value="1"/>
</dbReference>
<dbReference type="HAMAP" id="MF_00226_B">
    <property type="entry name" value="CinA_B"/>
    <property type="match status" value="1"/>
</dbReference>
<dbReference type="SUPFAM" id="SSF142433">
    <property type="entry name" value="CinA-like"/>
    <property type="match status" value="1"/>
</dbReference>
<feature type="domain" description="MoaB/Mog" evidence="2">
    <location>
        <begin position="4"/>
        <end position="171"/>
    </location>
</feature>
<evidence type="ECO:0000313" key="4">
    <source>
        <dbReference type="Proteomes" id="UP000323166"/>
    </source>
</evidence>
<sequence length="412" mass="44758">MICEIIFTGTELLLGQILNTNAQVIEQELSALGIDLYYQVTVGDNLQRCAAAIKQAAGRADLIIVGGGLGPTEDDISREALAEALQLELVQDERALEVVRRFFDRRGLPIGSNNLKQALVPAGARPVDNPIGTAPGVILEHAGKTYILVPGPPPEFNMMVREQVMPYLKTRLAGQVGVIKSRVLKFCGIGESLLDEKLGDLLKSSNPTVAPTAKFSEIHLRITAKARQAALAEQMIDAMEYRVRERLGSYIFGIDDDTLPGAVTRLLHEQGKTIAVAENFTGGQLAYQLSSASGAEHTFAAGLVAREYRLLQEISCLRPGDIPAAAKERAGYMAQAVRKQFGTDIGAAVAVHRPVGEDCAAREYSLYLAADCNGRLMQRKVIWSGGRDEVARRAATLVLVLLWRYLKHGIPF</sequence>
<dbReference type="InterPro" id="IPR036425">
    <property type="entry name" value="MoaB/Mog-like_dom_sf"/>
</dbReference>
<dbReference type="AlphaFoldDB" id="A0A5S4ZPD4"/>
<evidence type="ECO:0000256" key="1">
    <source>
        <dbReference type="HAMAP-Rule" id="MF_00226"/>
    </source>
</evidence>
<dbReference type="Gene3D" id="3.90.950.20">
    <property type="entry name" value="CinA-like"/>
    <property type="match status" value="1"/>
</dbReference>
<proteinExistence type="inferred from homology"/>
<dbReference type="InterPro" id="IPR050101">
    <property type="entry name" value="CinA"/>
</dbReference>
<reference evidence="3 4" key="1">
    <citation type="submission" date="2019-07" db="EMBL/GenBank/DDBJ databases">
        <title>Genomic Encyclopedia of Type Strains, Phase I: the one thousand microbial genomes (KMG-I) project.</title>
        <authorList>
            <person name="Kyrpides N."/>
        </authorList>
    </citation>
    <scope>NUCLEOTIDE SEQUENCE [LARGE SCALE GENOMIC DNA]</scope>
    <source>
        <strain evidence="3 4">DSM 6562</strain>
    </source>
</reference>
<dbReference type="Pfam" id="PF18146">
    <property type="entry name" value="CinA_KH"/>
    <property type="match status" value="1"/>
</dbReference>
<dbReference type="RefSeq" id="WP_166512464.1">
    <property type="nucleotide sequence ID" value="NZ_VNHM01000016.1"/>
</dbReference>
<evidence type="ECO:0000313" key="3">
    <source>
        <dbReference type="EMBL" id="TYO93940.1"/>
    </source>
</evidence>
<dbReference type="InterPro" id="IPR041424">
    <property type="entry name" value="CinA_KH"/>
</dbReference>
<dbReference type="InterPro" id="IPR008136">
    <property type="entry name" value="CinA_C"/>
</dbReference>
<dbReference type="SUPFAM" id="SSF53218">
    <property type="entry name" value="Molybdenum cofactor biosynthesis proteins"/>
    <property type="match status" value="1"/>
</dbReference>
<comment type="similarity">
    <text evidence="1">Belongs to the CinA family.</text>
</comment>
<organism evidence="3 4">
    <name type="scientific">Desulfallas thermosapovorans DSM 6562</name>
    <dbReference type="NCBI Taxonomy" id="1121431"/>
    <lineage>
        <taxon>Bacteria</taxon>
        <taxon>Bacillati</taxon>
        <taxon>Bacillota</taxon>
        <taxon>Clostridia</taxon>
        <taxon>Eubacteriales</taxon>
        <taxon>Desulfallaceae</taxon>
        <taxon>Desulfallas</taxon>
    </lineage>
</organism>
<dbReference type="InterPro" id="IPR036653">
    <property type="entry name" value="CinA-like_C"/>
</dbReference>
<dbReference type="PANTHER" id="PTHR13939">
    <property type="entry name" value="NICOTINAMIDE-NUCLEOTIDE AMIDOHYDROLASE PNCC"/>
    <property type="match status" value="1"/>
</dbReference>
<accession>A0A5S4ZPD4</accession>
<dbReference type="Gene3D" id="3.30.70.2860">
    <property type="match status" value="1"/>
</dbReference>
<dbReference type="InterPro" id="IPR001453">
    <property type="entry name" value="MoaB/Mog_dom"/>
</dbReference>
<name>A0A5S4ZPD4_9FIRM</name>
<dbReference type="InterPro" id="IPR008135">
    <property type="entry name" value="Competence-induced_CinA"/>
</dbReference>